<dbReference type="AlphaFoldDB" id="A0A1Y1JRY0"/>
<evidence type="ECO:0000256" key="1">
    <source>
        <dbReference type="SAM" id="Phobius"/>
    </source>
</evidence>
<keyword evidence="1" id="KW-0472">Membrane</keyword>
<accession>A0A1Y1JRY0</accession>
<proteinExistence type="predicted"/>
<sequence>MAINDVHLHCHYIHHTIYELVKSFPDYKKIMDLFEDKVDPLYIDKCNNVDIDVYGTFKSKIKNKCPQVISYLYNVYEQNNKNIPEVYCKYLSYWIYHDLLNKKYVNGITILYHSLIDVFKSIYKDVNVDILKRMYISDTTLANITSLYDIYTCLGIINDNRGYKYDKNFCNAIKAIQDKNKAEMEARFSALRDQNVVHTCKNKIPFSIIITLFIMFLTTLLLFIVYKFTPYGSYLSHEIKKIKKKWKNIHEASIIRESSEIPQYNLNDKCYDILYHCD</sequence>
<dbReference type="OrthoDB" id="10664991at2759"/>
<keyword evidence="3" id="KW-1185">Reference proteome</keyword>
<dbReference type="GeneID" id="39744765"/>
<name>A0A1Y1JRY0_PLAGO</name>
<dbReference type="RefSeq" id="XP_028546546.1">
    <property type="nucleotide sequence ID" value="XM_028690745.1"/>
</dbReference>
<evidence type="ECO:0000313" key="2">
    <source>
        <dbReference type="EMBL" id="GAW83957.1"/>
    </source>
</evidence>
<feature type="transmembrane region" description="Helical" evidence="1">
    <location>
        <begin position="204"/>
        <end position="226"/>
    </location>
</feature>
<keyword evidence="1" id="KW-0812">Transmembrane</keyword>
<reference evidence="3" key="1">
    <citation type="submission" date="2017-04" db="EMBL/GenBank/DDBJ databases">
        <title>Plasmodium gonderi genome.</title>
        <authorList>
            <person name="Arisue N."/>
            <person name="Honma H."/>
            <person name="Kawai S."/>
            <person name="Tougan T."/>
            <person name="Tanabe K."/>
            <person name="Horii T."/>
        </authorList>
    </citation>
    <scope>NUCLEOTIDE SEQUENCE [LARGE SCALE GENOMIC DNA]</scope>
    <source>
        <strain evidence="3">ATCC 30045</strain>
    </source>
</reference>
<dbReference type="EMBL" id="BDQF01000041">
    <property type="protein sequence ID" value="GAW83957.1"/>
    <property type="molecule type" value="Genomic_DNA"/>
</dbReference>
<organism evidence="2 3">
    <name type="scientific">Plasmodium gonderi</name>
    <dbReference type="NCBI Taxonomy" id="77519"/>
    <lineage>
        <taxon>Eukaryota</taxon>
        <taxon>Sar</taxon>
        <taxon>Alveolata</taxon>
        <taxon>Apicomplexa</taxon>
        <taxon>Aconoidasida</taxon>
        <taxon>Haemosporida</taxon>
        <taxon>Plasmodiidae</taxon>
        <taxon>Plasmodium</taxon>
        <taxon>Plasmodium (Plasmodium)</taxon>
    </lineage>
</organism>
<comment type="caution">
    <text evidence="2">The sequence shown here is derived from an EMBL/GenBank/DDBJ whole genome shotgun (WGS) entry which is preliminary data.</text>
</comment>
<keyword evidence="1" id="KW-1133">Transmembrane helix</keyword>
<protein>
    <submittedName>
        <fullName evidence="2">Variable surface protein</fullName>
    </submittedName>
</protein>
<dbReference type="Proteomes" id="UP000195521">
    <property type="component" value="Unassembled WGS sequence"/>
</dbReference>
<evidence type="ECO:0000313" key="3">
    <source>
        <dbReference type="Proteomes" id="UP000195521"/>
    </source>
</evidence>
<gene>
    <name evidence="2" type="ORF">PGO_000295</name>
</gene>